<protein>
    <recommendedName>
        <fullName evidence="4">Lipoprotein</fullName>
    </recommendedName>
</protein>
<proteinExistence type="predicted"/>
<accession>A0A078A1X8</accession>
<dbReference type="InParanoid" id="A0A078A1X8"/>
<name>A0A078A1X8_STYLE</name>
<feature type="signal peptide" evidence="1">
    <location>
        <begin position="1"/>
        <end position="18"/>
    </location>
</feature>
<dbReference type="EMBL" id="CCKQ01004332">
    <property type="protein sequence ID" value="CDW75483.1"/>
    <property type="molecule type" value="Genomic_DNA"/>
</dbReference>
<organism evidence="2 3">
    <name type="scientific">Stylonychia lemnae</name>
    <name type="common">Ciliate</name>
    <dbReference type="NCBI Taxonomy" id="5949"/>
    <lineage>
        <taxon>Eukaryota</taxon>
        <taxon>Sar</taxon>
        <taxon>Alveolata</taxon>
        <taxon>Ciliophora</taxon>
        <taxon>Intramacronucleata</taxon>
        <taxon>Spirotrichea</taxon>
        <taxon>Stichotrichia</taxon>
        <taxon>Sporadotrichida</taxon>
        <taxon>Oxytrichidae</taxon>
        <taxon>Stylonychinae</taxon>
        <taxon>Stylonychia</taxon>
    </lineage>
</organism>
<evidence type="ECO:0000313" key="2">
    <source>
        <dbReference type="EMBL" id="CDW75483.1"/>
    </source>
</evidence>
<reference evidence="2 3" key="1">
    <citation type="submission" date="2014-06" db="EMBL/GenBank/DDBJ databases">
        <authorList>
            <person name="Swart Estienne"/>
        </authorList>
    </citation>
    <scope>NUCLEOTIDE SEQUENCE [LARGE SCALE GENOMIC DNA]</scope>
    <source>
        <strain evidence="2 3">130c</strain>
    </source>
</reference>
<evidence type="ECO:0008006" key="4">
    <source>
        <dbReference type="Google" id="ProtNLM"/>
    </source>
</evidence>
<evidence type="ECO:0000313" key="3">
    <source>
        <dbReference type="Proteomes" id="UP000039865"/>
    </source>
</evidence>
<evidence type="ECO:0000256" key="1">
    <source>
        <dbReference type="SAM" id="SignalP"/>
    </source>
</evidence>
<sequence>MFHKTILTAAILLGACTSIQISDAIQKQRSQLKWRQEATNTFNWNATQKLSWSVVNAFIDVQTSPDGDVYAIQSIQTESETKKYFVYLYNITSNIWTLTDASFQAKAVRFDRLGNIYYLDQDNCILNSRKQKIICGAFDFEVTVKREIYFLHDGLSPLPKDSLSSPWRDVGVEDYKYKSLSGYKGITLLKDQPILIQSDGTVDSNYNGEKLVSISAGIDGSLWALKQEENVISYQVLKWQTVAQKWYIVSGARGVSLSAYNEISVAIVDEKGLLSLSSQVGHQDEAQYLAKAPVIPEIIGQPTDSFVSFEAFKAFAEQVNTAFAKNIKSLTQVFNSKANEKQRDDAMDAIVNKKNIFGFIKTKAGSILGFYYEDPIDTTSPLIGRIFTNTMIFGISSGFFSIKEPSSSYQTYFGPFFEGNYYMQVITTPRARLAFFPQCLNAGTSSNQAQCYSKSNPEEKAYCYWTLLKPFGDDSADFECEQIEYYQGNE</sequence>
<dbReference type="AlphaFoldDB" id="A0A078A1X8"/>
<dbReference type="Proteomes" id="UP000039865">
    <property type="component" value="Unassembled WGS sequence"/>
</dbReference>
<dbReference type="PROSITE" id="PS51257">
    <property type="entry name" value="PROKAR_LIPOPROTEIN"/>
    <property type="match status" value="1"/>
</dbReference>
<feature type="chain" id="PRO_5001729106" description="Lipoprotein" evidence="1">
    <location>
        <begin position="19"/>
        <end position="490"/>
    </location>
</feature>
<gene>
    <name evidence="2" type="primary">Contig13028.g13890</name>
    <name evidence="2" type="ORF">STYLEM_4473</name>
</gene>
<keyword evidence="3" id="KW-1185">Reference proteome</keyword>
<keyword evidence="1" id="KW-0732">Signal</keyword>